<proteinExistence type="predicted"/>
<evidence type="ECO:0000256" key="1">
    <source>
        <dbReference type="SAM" id="MobiDB-lite"/>
    </source>
</evidence>
<gene>
    <name evidence="2" type="ORF">AVEN_74670_1</name>
</gene>
<sequence>MKTNLNGRTSWSPKAASIKINETGLRFNKLSQVCHCRQRSVSSCPFQSMDVERKLFLELWRKGGTKLTTPSPSRSHSDDLPSSVLSCDTNLDPRRQIEGGGAKKYAVIREMI</sequence>
<name>A0A4Y2WXA6_ARAVE</name>
<dbReference type="EMBL" id="BGPR01065823">
    <property type="protein sequence ID" value="GBO40562.1"/>
    <property type="molecule type" value="Genomic_DNA"/>
</dbReference>
<keyword evidence="3" id="KW-1185">Reference proteome</keyword>
<comment type="caution">
    <text evidence="2">The sequence shown here is derived from an EMBL/GenBank/DDBJ whole genome shotgun (WGS) entry which is preliminary data.</text>
</comment>
<dbReference type="Proteomes" id="UP000499080">
    <property type="component" value="Unassembled WGS sequence"/>
</dbReference>
<evidence type="ECO:0000313" key="3">
    <source>
        <dbReference type="Proteomes" id="UP000499080"/>
    </source>
</evidence>
<evidence type="ECO:0000313" key="2">
    <source>
        <dbReference type="EMBL" id="GBO40562.1"/>
    </source>
</evidence>
<feature type="region of interest" description="Disordered" evidence="1">
    <location>
        <begin position="64"/>
        <end position="92"/>
    </location>
</feature>
<organism evidence="2 3">
    <name type="scientific">Araneus ventricosus</name>
    <name type="common">Orbweaver spider</name>
    <name type="synonym">Epeira ventricosa</name>
    <dbReference type="NCBI Taxonomy" id="182803"/>
    <lineage>
        <taxon>Eukaryota</taxon>
        <taxon>Metazoa</taxon>
        <taxon>Ecdysozoa</taxon>
        <taxon>Arthropoda</taxon>
        <taxon>Chelicerata</taxon>
        <taxon>Arachnida</taxon>
        <taxon>Araneae</taxon>
        <taxon>Araneomorphae</taxon>
        <taxon>Entelegynae</taxon>
        <taxon>Araneoidea</taxon>
        <taxon>Araneidae</taxon>
        <taxon>Araneus</taxon>
    </lineage>
</organism>
<accession>A0A4Y2WXA6</accession>
<protein>
    <submittedName>
        <fullName evidence="2">Uncharacterized protein</fullName>
    </submittedName>
</protein>
<reference evidence="2 3" key="1">
    <citation type="journal article" date="2019" name="Sci. Rep.">
        <title>Orb-weaving spider Araneus ventricosus genome elucidates the spidroin gene catalogue.</title>
        <authorList>
            <person name="Kono N."/>
            <person name="Nakamura H."/>
            <person name="Ohtoshi R."/>
            <person name="Moran D.A.P."/>
            <person name="Shinohara A."/>
            <person name="Yoshida Y."/>
            <person name="Fujiwara M."/>
            <person name="Mori M."/>
            <person name="Tomita M."/>
            <person name="Arakawa K."/>
        </authorList>
    </citation>
    <scope>NUCLEOTIDE SEQUENCE [LARGE SCALE GENOMIC DNA]</scope>
</reference>
<dbReference type="AlphaFoldDB" id="A0A4Y2WXA6"/>